<keyword evidence="3" id="KW-1003">Cell membrane</keyword>
<evidence type="ECO:0000313" key="8">
    <source>
        <dbReference type="EMBL" id="PBD19677.1"/>
    </source>
</evidence>
<gene>
    <name evidence="8" type="ORF">CLG85_08105</name>
</gene>
<protein>
    <recommendedName>
        <fullName evidence="9">Lipopolysaccharide biosynthesis protein</fullName>
    </recommendedName>
</protein>
<sequence length="488" mass="53038">MFSRICCMAFSPGKATSKNLFWAYLSFISTKLLNFVAVIIIARYVDPGEFGLMAICLAIMGYFEIISKFGLGAALISVKDRQEETANAVFYCAIFTSSLMALLLWWGSGAIAGLFESPELQPLLGTVCLVLVIRALGSVHYSLLFRELNLRKKLVPDVAQGLAKGLISIALAIMGYGVWSLVIGYVAGSLVSTLLLFWIRPWKPSALPDWPTVRYVMSFGSYLIGAETINATPRLLDNLLVGKFLGPAALGIYAIAYRIPELAIKSFTSVAGTVLHPVMSKMQTHPEDLAKYYYQALRYCALLMFGIGAAIAVLAEPTVHVLYNEKWYDMVAPMQFIAAALAVSTLNMVPGELLKAVSRTDLMFRAALFNLPIFILLLAGAIPFGITAVAAAQLAMAFIRFIPIYLATKRVMNVTFGKIFAALRPALICSGSASLAAFLALQMHAGSELLRLMAGAAAFAAVYLVALRLLLPGVFAAGHRFILKRRRA</sequence>
<evidence type="ECO:0000256" key="2">
    <source>
        <dbReference type="ARBA" id="ARBA00007430"/>
    </source>
</evidence>
<dbReference type="Pfam" id="PF13440">
    <property type="entry name" value="Polysacc_synt_3"/>
    <property type="match status" value="1"/>
</dbReference>
<dbReference type="InterPro" id="IPR050833">
    <property type="entry name" value="Poly_Biosynth_Transport"/>
</dbReference>
<feature type="transmembrane region" description="Helical" evidence="7">
    <location>
        <begin position="296"/>
        <end position="315"/>
    </location>
</feature>
<comment type="similarity">
    <text evidence="2">Belongs to the polysaccharide synthase family.</text>
</comment>
<dbReference type="OrthoDB" id="9770347at2"/>
<feature type="transmembrane region" description="Helical" evidence="7">
    <location>
        <begin position="388"/>
        <end position="407"/>
    </location>
</feature>
<feature type="transmembrane region" description="Helical" evidence="7">
    <location>
        <begin position="166"/>
        <end position="199"/>
    </location>
</feature>
<feature type="transmembrane region" description="Helical" evidence="7">
    <location>
        <begin position="123"/>
        <end position="145"/>
    </location>
</feature>
<evidence type="ECO:0000256" key="4">
    <source>
        <dbReference type="ARBA" id="ARBA00022692"/>
    </source>
</evidence>
<evidence type="ECO:0008006" key="9">
    <source>
        <dbReference type="Google" id="ProtNLM"/>
    </source>
</evidence>
<feature type="transmembrane region" description="Helical" evidence="7">
    <location>
        <begin position="240"/>
        <end position="259"/>
    </location>
</feature>
<evidence type="ECO:0000256" key="3">
    <source>
        <dbReference type="ARBA" id="ARBA00022475"/>
    </source>
</evidence>
<dbReference type="PANTHER" id="PTHR30250">
    <property type="entry name" value="PST FAMILY PREDICTED COLANIC ACID TRANSPORTER"/>
    <property type="match status" value="1"/>
</dbReference>
<dbReference type="PANTHER" id="PTHR30250:SF10">
    <property type="entry name" value="LIPOPOLYSACCHARIDE BIOSYNTHESIS PROTEIN WZXC"/>
    <property type="match status" value="1"/>
</dbReference>
<feature type="transmembrane region" description="Helical" evidence="7">
    <location>
        <begin position="453"/>
        <end position="477"/>
    </location>
</feature>
<dbReference type="GO" id="GO:0005886">
    <property type="term" value="C:plasma membrane"/>
    <property type="evidence" value="ECO:0007669"/>
    <property type="project" value="UniProtKB-SubCell"/>
</dbReference>
<reference evidence="8" key="1">
    <citation type="submission" date="2017-09" db="EMBL/GenBank/DDBJ databases">
        <title>Yangia sp. SAOS 153D whole genome sequencing.</title>
        <authorList>
            <person name="Verma A."/>
            <person name="Krishnamurthi S."/>
        </authorList>
    </citation>
    <scope>NUCLEOTIDE SEQUENCE [LARGE SCALE GENOMIC DNA]</scope>
    <source>
        <strain evidence="8">SAOS 153D</strain>
    </source>
</reference>
<evidence type="ECO:0000256" key="5">
    <source>
        <dbReference type="ARBA" id="ARBA00022989"/>
    </source>
</evidence>
<evidence type="ECO:0000256" key="7">
    <source>
        <dbReference type="SAM" id="Phobius"/>
    </source>
</evidence>
<comment type="caution">
    <text evidence="8">The sequence shown here is derived from an EMBL/GenBank/DDBJ whole genome shotgun (WGS) entry which is preliminary data.</text>
</comment>
<feature type="transmembrane region" description="Helical" evidence="7">
    <location>
        <begin position="21"/>
        <end position="44"/>
    </location>
</feature>
<evidence type="ECO:0000256" key="1">
    <source>
        <dbReference type="ARBA" id="ARBA00004651"/>
    </source>
</evidence>
<dbReference type="AlphaFoldDB" id="A0A2A3JXX5"/>
<keyword evidence="5 7" id="KW-1133">Transmembrane helix</keyword>
<evidence type="ECO:0000256" key="6">
    <source>
        <dbReference type="ARBA" id="ARBA00023136"/>
    </source>
</evidence>
<name>A0A2A3JXX5_9RHOB</name>
<organism evidence="8">
    <name type="scientific">Alloyangia mangrovi</name>
    <dbReference type="NCBI Taxonomy" id="1779329"/>
    <lineage>
        <taxon>Bacteria</taxon>
        <taxon>Pseudomonadati</taxon>
        <taxon>Pseudomonadota</taxon>
        <taxon>Alphaproteobacteria</taxon>
        <taxon>Rhodobacterales</taxon>
        <taxon>Roseobacteraceae</taxon>
        <taxon>Alloyangia</taxon>
    </lineage>
</organism>
<dbReference type="CDD" id="cd13127">
    <property type="entry name" value="MATE_tuaB_like"/>
    <property type="match status" value="1"/>
</dbReference>
<proteinExistence type="inferred from homology"/>
<feature type="transmembrane region" description="Helical" evidence="7">
    <location>
        <begin position="50"/>
        <end position="76"/>
    </location>
</feature>
<feature type="transmembrane region" description="Helical" evidence="7">
    <location>
        <begin position="88"/>
        <end position="111"/>
    </location>
</feature>
<keyword evidence="6 7" id="KW-0472">Membrane</keyword>
<feature type="transmembrane region" description="Helical" evidence="7">
    <location>
        <begin position="419"/>
        <end position="441"/>
    </location>
</feature>
<keyword evidence="4 7" id="KW-0812">Transmembrane</keyword>
<comment type="subcellular location">
    <subcellularLocation>
        <location evidence="1">Cell membrane</location>
        <topology evidence="1">Multi-pass membrane protein</topology>
    </subcellularLocation>
</comment>
<feature type="transmembrane region" description="Helical" evidence="7">
    <location>
        <begin position="327"/>
        <end position="350"/>
    </location>
</feature>
<feature type="transmembrane region" description="Helical" evidence="7">
    <location>
        <begin position="362"/>
        <end position="382"/>
    </location>
</feature>
<dbReference type="EMBL" id="NTHN01000107">
    <property type="protein sequence ID" value="PBD19677.1"/>
    <property type="molecule type" value="Genomic_DNA"/>
</dbReference>
<accession>A0A2A3JXX5</accession>